<accession>A0A0L6V4G3</accession>
<dbReference type="Proteomes" id="UP000037035">
    <property type="component" value="Unassembled WGS sequence"/>
</dbReference>
<keyword evidence="2" id="KW-1185">Reference proteome</keyword>
<organism evidence="1 2">
    <name type="scientific">Puccinia sorghi</name>
    <dbReference type="NCBI Taxonomy" id="27349"/>
    <lineage>
        <taxon>Eukaryota</taxon>
        <taxon>Fungi</taxon>
        <taxon>Dikarya</taxon>
        <taxon>Basidiomycota</taxon>
        <taxon>Pucciniomycotina</taxon>
        <taxon>Pucciniomycetes</taxon>
        <taxon>Pucciniales</taxon>
        <taxon>Pucciniaceae</taxon>
        <taxon>Puccinia</taxon>
    </lineage>
</organism>
<protein>
    <submittedName>
        <fullName evidence="1">Uncharacterized protein</fullName>
    </submittedName>
</protein>
<dbReference type="AlphaFoldDB" id="A0A0L6V4G3"/>
<dbReference type="EMBL" id="LAVV01007531">
    <property type="protein sequence ID" value="KNZ55634.1"/>
    <property type="molecule type" value="Genomic_DNA"/>
</dbReference>
<name>A0A0L6V4G3_9BASI</name>
<gene>
    <name evidence="1" type="ORF">VP01_2626g1</name>
</gene>
<comment type="caution">
    <text evidence="1">The sequence shown here is derived from an EMBL/GenBank/DDBJ whole genome shotgun (WGS) entry which is preliminary data.</text>
</comment>
<reference evidence="1 2" key="1">
    <citation type="submission" date="2015-08" db="EMBL/GenBank/DDBJ databases">
        <title>Next Generation Sequencing and Analysis of the Genome of Puccinia sorghi L Schw, the Causal Agent of Maize Common Rust.</title>
        <authorList>
            <person name="Rochi L."/>
            <person name="Burguener G."/>
            <person name="Darino M."/>
            <person name="Turjanski A."/>
            <person name="Kreff E."/>
            <person name="Dieguez M.J."/>
            <person name="Sacco F."/>
        </authorList>
    </citation>
    <scope>NUCLEOTIDE SEQUENCE [LARGE SCALE GENOMIC DNA]</scope>
    <source>
        <strain evidence="1 2">RO10H11247</strain>
    </source>
</reference>
<evidence type="ECO:0000313" key="1">
    <source>
        <dbReference type="EMBL" id="KNZ55634.1"/>
    </source>
</evidence>
<sequence>MRPRKKNGVFLIAFTSGQFIIVAARRLPRREQKHKSRTNRRHAGERKLRTAWLGEGRGLLGETHEQEHLHAEHADNGGEEHFYIKYILIVVLKRLVRLKRPMMMESSSHGACRRCCWPIGGKAMGSGPTYRTRRGSELATCRQSDPSVKTPSQSGLLTCRGQCCGLRTACHSSLSVGGDYLSPPGHSYGILNRELFPQQLGNTIGTATYFDSRAESPLNALSIGQDASGVVTRCLTPQICLDVNQKSTVRQLLSNSIRPHPGRGVGSTASGQGKWPSGPVVVRFDIVKSVANQATTFDVSPPASVIKGGRPLTVMLISFSLTTRPLRRCFSKRGFNSSKMMLEQQDSWCGRPSHQPAPMVSYPLVSVGLTAKLQKMRCCAPGSEVRLRAGRVTQHVSMHTILRC</sequence>
<dbReference type="VEuPathDB" id="FungiDB:VP01_2626g1"/>
<proteinExistence type="predicted"/>
<evidence type="ECO:0000313" key="2">
    <source>
        <dbReference type="Proteomes" id="UP000037035"/>
    </source>
</evidence>